<reference evidence="2" key="1">
    <citation type="journal article" date="2019" name="Int. J. Syst. Evol. Microbiol.">
        <title>The Global Catalogue of Microorganisms (GCM) 10K type strain sequencing project: providing services to taxonomists for standard genome sequencing and annotation.</title>
        <authorList>
            <consortium name="The Broad Institute Genomics Platform"/>
            <consortium name="The Broad Institute Genome Sequencing Center for Infectious Disease"/>
            <person name="Wu L."/>
            <person name="Ma J."/>
        </authorList>
    </citation>
    <scope>NUCLEOTIDE SEQUENCE [LARGE SCALE GENOMIC DNA]</scope>
    <source>
        <strain evidence="2">CCUG 63830</strain>
    </source>
</reference>
<keyword evidence="2" id="KW-1185">Reference proteome</keyword>
<sequence length="63" mass="7161">MITWFDALLVTLWAVLTALGARRGLAGLAWGVGAWRRAFWPTPWWVARPPPCLRPFLAWGLRS</sequence>
<gene>
    <name evidence="1" type="ORF">ACFP90_15885</name>
</gene>
<proteinExistence type="predicted"/>
<dbReference type="EMBL" id="JBHSWB010000001">
    <property type="protein sequence ID" value="MFC6661645.1"/>
    <property type="molecule type" value="Genomic_DNA"/>
</dbReference>
<evidence type="ECO:0000313" key="1">
    <source>
        <dbReference type="EMBL" id="MFC6661645.1"/>
    </source>
</evidence>
<evidence type="ECO:0000313" key="2">
    <source>
        <dbReference type="Proteomes" id="UP001596317"/>
    </source>
</evidence>
<dbReference type="RefSeq" id="WP_380057226.1">
    <property type="nucleotide sequence ID" value="NZ_JBHSWB010000001.1"/>
</dbReference>
<evidence type="ECO:0008006" key="3">
    <source>
        <dbReference type="Google" id="ProtNLM"/>
    </source>
</evidence>
<name>A0ABW1ZP89_9DEIO</name>
<accession>A0ABW1ZP89</accession>
<organism evidence="1 2">
    <name type="scientific">Deinococcus multiflagellatus</name>
    <dbReference type="NCBI Taxonomy" id="1656887"/>
    <lineage>
        <taxon>Bacteria</taxon>
        <taxon>Thermotogati</taxon>
        <taxon>Deinococcota</taxon>
        <taxon>Deinococci</taxon>
        <taxon>Deinococcales</taxon>
        <taxon>Deinococcaceae</taxon>
        <taxon>Deinococcus</taxon>
    </lineage>
</organism>
<comment type="caution">
    <text evidence="1">The sequence shown here is derived from an EMBL/GenBank/DDBJ whole genome shotgun (WGS) entry which is preliminary data.</text>
</comment>
<dbReference type="Proteomes" id="UP001596317">
    <property type="component" value="Unassembled WGS sequence"/>
</dbReference>
<protein>
    <recommendedName>
        <fullName evidence="3">Colicin V production protein</fullName>
    </recommendedName>
</protein>